<protein>
    <submittedName>
        <fullName evidence="3">F-box protein At3g58860</fullName>
    </submittedName>
</protein>
<name>A0ABM0TU47_CAMSA</name>
<accession>A0ABM0TU47</accession>
<dbReference type="Pfam" id="PF00646">
    <property type="entry name" value="F-box"/>
    <property type="match status" value="1"/>
</dbReference>
<dbReference type="InterPro" id="IPR006566">
    <property type="entry name" value="FBD"/>
</dbReference>
<gene>
    <name evidence="3" type="primary">LOC104715787</name>
</gene>
<feature type="domain" description="F-box" evidence="1">
    <location>
        <begin position="6"/>
        <end position="54"/>
    </location>
</feature>
<dbReference type="Gene3D" id="3.80.10.10">
    <property type="entry name" value="Ribonuclease Inhibitor"/>
    <property type="match status" value="1"/>
</dbReference>
<dbReference type="InterPro" id="IPR032675">
    <property type="entry name" value="LRR_dom_sf"/>
</dbReference>
<dbReference type="Pfam" id="PF24758">
    <property type="entry name" value="LRR_At5g56370"/>
    <property type="match status" value="1"/>
</dbReference>
<dbReference type="GeneID" id="104715787"/>
<dbReference type="PROSITE" id="PS50181">
    <property type="entry name" value="FBOX"/>
    <property type="match status" value="1"/>
</dbReference>
<dbReference type="SUPFAM" id="SSF81383">
    <property type="entry name" value="F-box domain"/>
    <property type="match status" value="1"/>
</dbReference>
<keyword evidence="2" id="KW-1185">Reference proteome</keyword>
<organism evidence="2 3">
    <name type="scientific">Camelina sativa</name>
    <name type="common">False flax</name>
    <name type="synonym">Myagrum sativum</name>
    <dbReference type="NCBI Taxonomy" id="90675"/>
    <lineage>
        <taxon>Eukaryota</taxon>
        <taxon>Viridiplantae</taxon>
        <taxon>Streptophyta</taxon>
        <taxon>Embryophyta</taxon>
        <taxon>Tracheophyta</taxon>
        <taxon>Spermatophyta</taxon>
        <taxon>Magnoliopsida</taxon>
        <taxon>eudicotyledons</taxon>
        <taxon>Gunneridae</taxon>
        <taxon>Pentapetalae</taxon>
        <taxon>rosids</taxon>
        <taxon>malvids</taxon>
        <taxon>Brassicales</taxon>
        <taxon>Brassicaceae</taxon>
        <taxon>Camelineae</taxon>
        <taxon>Camelina</taxon>
    </lineage>
</organism>
<dbReference type="InterPro" id="IPR055294">
    <property type="entry name" value="FBL60-like"/>
</dbReference>
<reference evidence="3" key="2">
    <citation type="submission" date="2025-08" db="UniProtKB">
        <authorList>
            <consortium name="RefSeq"/>
        </authorList>
    </citation>
    <scope>IDENTIFICATION</scope>
    <source>
        <tissue evidence="3">Leaf</tissue>
    </source>
</reference>
<dbReference type="InterPro" id="IPR055411">
    <property type="entry name" value="LRR_FXL15/At3g58940/PEG3-like"/>
</dbReference>
<sequence length="458" mass="53363">MDSDKMDLFNTLPDEVVSRILSSLSTKEAASTSVLAKRWRNLFAFVHDLYFDDSVFLYPKEGKREKDGILQSFMDFVERVLALQGDSPIKKFSLNVKIGVDPDRVDRWICNVLRRGVFHLYLFVDFEEVYPLPYEISVSKTLVELRIGYGVDLYSWGDDMFFPMLKTLVLELVEFGRGQFQKFLPACPVLEELTLVDMEWRDRNEILSSLSLKKLKITSEYGCLRTLSFDTPNLVFLDYYDFVAEDYQIVNLNSLVEVGLNLVVTKDLFHRARDNVWKLIHGIRNAQIFHISPVTFEVLSLCCEAMPVFKNLTILNVRSVMQQGWQAMPLLLRNCPRLESLYLGSGLLHTVTEKCGYVCDCISRKKKGRSLMSCPVKKIQIQGYRGTIRETHMIKHFLDYCPSLEEMEIIVEEKEPTLFEIPKWFELVEDTLMHYNEMSSCTVNFRALVPVYWRWTQK</sequence>
<evidence type="ECO:0000259" key="1">
    <source>
        <dbReference type="PROSITE" id="PS50181"/>
    </source>
</evidence>
<dbReference type="SUPFAM" id="SSF52047">
    <property type="entry name" value="RNI-like"/>
    <property type="match status" value="1"/>
</dbReference>
<dbReference type="InterPro" id="IPR036047">
    <property type="entry name" value="F-box-like_dom_sf"/>
</dbReference>
<reference evidence="2" key="1">
    <citation type="journal article" date="2014" name="Nat. Commun.">
        <title>The emerging biofuel crop Camelina sativa retains a highly undifferentiated hexaploid genome structure.</title>
        <authorList>
            <person name="Kagale S."/>
            <person name="Koh C."/>
            <person name="Nixon J."/>
            <person name="Bollina V."/>
            <person name="Clarke W.E."/>
            <person name="Tuteja R."/>
            <person name="Spillane C."/>
            <person name="Robinson S.J."/>
            <person name="Links M.G."/>
            <person name="Clarke C."/>
            <person name="Higgins E.E."/>
            <person name="Huebert T."/>
            <person name="Sharpe A.G."/>
            <person name="Parkin I.A."/>
        </authorList>
    </citation>
    <scope>NUCLEOTIDE SEQUENCE [LARGE SCALE GENOMIC DNA]</scope>
    <source>
        <strain evidence="2">cv. DH55</strain>
    </source>
</reference>
<dbReference type="Gene3D" id="1.20.1280.50">
    <property type="match status" value="1"/>
</dbReference>
<dbReference type="PANTHER" id="PTHR31293:SF16">
    <property type="entry name" value="RNI-LIKE SUPERFAMILY PROTEIN"/>
    <property type="match status" value="1"/>
</dbReference>
<dbReference type="SMART" id="SM00579">
    <property type="entry name" value="FBD"/>
    <property type="match status" value="1"/>
</dbReference>
<dbReference type="Proteomes" id="UP000694864">
    <property type="component" value="Chromosome 9"/>
</dbReference>
<evidence type="ECO:0000313" key="3">
    <source>
        <dbReference type="RefSeq" id="XP_010431465.1"/>
    </source>
</evidence>
<dbReference type="PANTHER" id="PTHR31293">
    <property type="entry name" value="RNI-LIKE SUPERFAMILY PROTEIN"/>
    <property type="match status" value="1"/>
</dbReference>
<dbReference type="InterPro" id="IPR001810">
    <property type="entry name" value="F-box_dom"/>
</dbReference>
<dbReference type="RefSeq" id="XP_010431465.1">
    <property type="nucleotide sequence ID" value="XM_010433163.1"/>
</dbReference>
<proteinExistence type="predicted"/>
<evidence type="ECO:0000313" key="2">
    <source>
        <dbReference type="Proteomes" id="UP000694864"/>
    </source>
</evidence>